<evidence type="ECO:0000256" key="1">
    <source>
        <dbReference type="ARBA" id="ARBA00001922"/>
    </source>
</evidence>
<dbReference type="Gene3D" id="3.30.1620.10">
    <property type="entry name" value="b-12 dependent (class ii) ribonucleotide reductase, Chain A, Domain 2"/>
    <property type="match status" value="1"/>
</dbReference>
<dbReference type="Proteomes" id="UP000186455">
    <property type="component" value="Unassembled WGS sequence"/>
</dbReference>
<evidence type="ECO:0000259" key="14">
    <source>
        <dbReference type="Pfam" id="PF21995"/>
    </source>
</evidence>
<feature type="domain" description="Ribonucleotide reductase large subunit C-terminal" evidence="12">
    <location>
        <begin position="359"/>
        <end position="482"/>
    </location>
</feature>
<dbReference type="Gene3D" id="3.20.70.20">
    <property type="match status" value="1"/>
</dbReference>
<evidence type="ECO:0000256" key="9">
    <source>
        <dbReference type="ARBA" id="ARBA00023284"/>
    </source>
</evidence>
<dbReference type="Pfam" id="PF21995">
    <property type="entry name" value="RNR-II_ins_dom"/>
    <property type="match status" value="1"/>
</dbReference>
<evidence type="ECO:0000256" key="10">
    <source>
        <dbReference type="ARBA" id="ARBA00023285"/>
    </source>
</evidence>
<dbReference type="GO" id="GO:0004748">
    <property type="term" value="F:ribonucleoside-diphosphate reductase activity, thioredoxin disulfide as acceptor"/>
    <property type="evidence" value="ECO:0007669"/>
    <property type="project" value="InterPro"/>
</dbReference>
<keyword evidence="7" id="KW-0560">Oxidoreductase</keyword>
<reference evidence="15 16" key="1">
    <citation type="submission" date="2015-06" db="EMBL/GenBank/DDBJ databases">
        <title>Cloning and characterization of the uncialamcin biosynthetic gene cluster.</title>
        <authorList>
            <person name="Yan X."/>
            <person name="Huang T."/>
            <person name="Ge H."/>
            <person name="Shen B."/>
        </authorList>
    </citation>
    <scope>NUCLEOTIDE SEQUENCE [LARGE SCALE GENOMIC DNA]</scope>
    <source>
        <strain evidence="15 16">DCA2648</strain>
    </source>
</reference>
<gene>
    <name evidence="15" type="ORF">AB852_00795</name>
</gene>
<keyword evidence="9" id="KW-0676">Redox-active center</keyword>
<evidence type="ECO:0000256" key="11">
    <source>
        <dbReference type="ARBA" id="ARBA00048987"/>
    </source>
</evidence>
<evidence type="ECO:0000256" key="2">
    <source>
        <dbReference type="ARBA" id="ARBA00005654"/>
    </source>
</evidence>
<protein>
    <recommendedName>
        <fullName evidence="4">Adenosylcobalamin-dependent ribonucleoside-triphosphate reductase</fullName>
        <ecNumber evidence="3">1.17.4.2</ecNumber>
    </recommendedName>
</protein>
<dbReference type="InterPro" id="IPR054158">
    <property type="entry name" value="RNR-II_ins_dom"/>
</dbReference>
<evidence type="ECO:0000313" key="16">
    <source>
        <dbReference type="Proteomes" id="UP000186455"/>
    </source>
</evidence>
<keyword evidence="5" id="KW-0846">Cobalamin</keyword>
<evidence type="ECO:0000259" key="12">
    <source>
        <dbReference type="Pfam" id="PF02867"/>
    </source>
</evidence>
<feature type="domain" description="B12-dependent ribonucleotide reductase insertion" evidence="14">
    <location>
        <begin position="135"/>
        <end position="234"/>
    </location>
</feature>
<evidence type="ECO:0000256" key="4">
    <source>
        <dbReference type="ARBA" id="ARBA00021063"/>
    </source>
</evidence>
<keyword evidence="16" id="KW-1185">Reference proteome</keyword>
<comment type="catalytic activity">
    <reaction evidence="11">
        <text>a 2'-deoxyribonucleoside 5'-triphosphate + [thioredoxin]-disulfide + H2O = a ribonucleoside 5'-triphosphate + [thioredoxin]-dithiol</text>
        <dbReference type="Rhea" id="RHEA:12701"/>
        <dbReference type="Rhea" id="RHEA-COMP:10698"/>
        <dbReference type="Rhea" id="RHEA-COMP:10700"/>
        <dbReference type="ChEBI" id="CHEBI:15377"/>
        <dbReference type="ChEBI" id="CHEBI:29950"/>
        <dbReference type="ChEBI" id="CHEBI:50058"/>
        <dbReference type="ChEBI" id="CHEBI:61557"/>
        <dbReference type="ChEBI" id="CHEBI:61560"/>
        <dbReference type="EC" id="1.17.4.2"/>
    </reaction>
</comment>
<keyword evidence="6" id="KW-0235">DNA replication</keyword>
<dbReference type="STRING" id="1048205.AB852_00795"/>
<dbReference type="GO" id="GO:0006260">
    <property type="term" value="P:DNA replication"/>
    <property type="evidence" value="ECO:0007669"/>
    <property type="project" value="UniProtKB-KW"/>
</dbReference>
<evidence type="ECO:0000256" key="3">
    <source>
        <dbReference type="ARBA" id="ARBA00012275"/>
    </source>
</evidence>
<organism evidence="15 16">
    <name type="scientific">Streptomyces uncialis</name>
    <dbReference type="NCBI Taxonomy" id="1048205"/>
    <lineage>
        <taxon>Bacteria</taxon>
        <taxon>Bacillati</taxon>
        <taxon>Actinomycetota</taxon>
        <taxon>Actinomycetes</taxon>
        <taxon>Kitasatosporales</taxon>
        <taxon>Streptomycetaceae</taxon>
        <taxon>Streptomyces</taxon>
    </lineage>
</organism>
<accession>A0A1Q4VCF0</accession>
<feature type="domain" description="Ribonucleotide reductase alpha-helical" evidence="13">
    <location>
        <begin position="5"/>
        <end position="77"/>
    </location>
</feature>
<dbReference type="InterPro" id="IPR013345">
    <property type="entry name" value="RTP_Rdtase_AdoCbl-dep"/>
</dbReference>
<comment type="caution">
    <text evidence="15">The sequence shown here is derived from an EMBL/GenBank/DDBJ whole genome shotgun (WGS) entry which is preliminary data.</text>
</comment>
<dbReference type="AlphaFoldDB" id="A0A1Q4VCF0"/>
<dbReference type="RefSeq" id="WP_073782562.1">
    <property type="nucleotide sequence ID" value="NZ_LFBV01000001.1"/>
</dbReference>
<name>A0A1Q4VCF0_9ACTN</name>
<keyword evidence="10" id="KW-0170">Cobalt</keyword>
<evidence type="ECO:0000313" key="15">
    <source>
        <dbReference type="EMBL" id="OKH95429.1"/>
    </source>
</evidence>
<dbReference type="Gene3D" id="3.90.1390.10">
    <property type="entry name" value="b-12 dependent (class ii) ribonucleotide reductase, chain A, domain 3"/>
    <property type="match status" value="1"/>
</dbReference>
<dbReference type="PANTHER" id="PTHR43371:SF1">
    <property type="entry name" value="RIBONUCLEOSIDE-DIPHOSPHATE REDUCTASE"/>
    <property type="match status" value="1"/>
</dbReference>
<evidence type="ECO:0000256" key="5">
    <source>
        <dbReference type="ARBA" id="ARBA00022628"/>
    </source>
</evidence>
<evidence type="ECO:0000256" key="6">
    <source>
        <dbReference type="ARBA" id="ARBA00022705"/>
    </source>
</evidence>
<dbReference type="EC" id="1.17.4.2" evidence="3"/>
<dbReference type="InterPro" id="IPR050862">
    <property type="entry name" value="RdRp_reductase_class-2"/>
</dbReference>
<comment type="similarity">
    <text evidence="2">Belongs to the class II ribonucleoside-triphosphate reductase family.</text>
</comment>
<evidence type="ECO:0000259" key="13">
    <source>
        <dbReference type="Pfam" id="PF17975"/>
    </source>
</evidence>
<evidence type="ECO:0000256" key="7">
    <source>
        <dbReference type="ARBA" id="ARBA00023002"/>
    </source>
</evidence>
<dbReference type="Pfam" id="PF17975">
    <property type="entry name" value="RNR_Alpha"/>
    <property type="match status" value="1"/>
</dbReference>
<comment type="cofactor">
    <cofactor evidence="1">
        <name>adenosylcob(III)alamin</name>
        <dbReference type="ChEBI" id="CHEBI:18408"/>
    </cofactor>
</comment>
<dbReference type="InterPro" id="IPR040763">
    <property type="entry name" value="RNR_alpha_hel"/>
</dbReference>
<keyword evidence="8" id="KW-1015">Disulfide bond</keyword>
<dbReference type="GO" id="GO:0008998">
    <property type="term" value="F:ribonucleoside-triphosphate reductase (thioredoxin) activity"/>
    <property type="evidence" value="ECO:0007669"/>
    <property type="project" value="UniProtKB-EC"/>
</dbReference>
<dbReference type="Pfam" id="PF02867">
    <property type="entry name" value="Ribonuc_red_lgC"/>
    <property type="match status" value="1"/>
</dbReference>
<dbReference type="NCBIfam" id="TIGR02505">
    <property type="entry name" value="RTPR"/>
    <property type="match status" value="1"/>
</dbReference>
<dbReference type="SUPFAM" id="SSF51998">
    <property type="entry name" value="PFL-like glycyl radical enzymes"/>
    <property type="match status" value="1"/>
</dbReference>
<sequence length="680" mass="74653">MPDFNTETAETVFRRTYSRTKPDGTQEEWPETVRRVVDGNLALVPERYIENGERQALIDLIGTFAMLPAGRHLKSSGVNPFALNNCWAAGWNAEDPGEHFTFTLLRLAEGGGVGANYSSHYFEDFPPLKIPVVVHIVCDPAHQDHDDLKAAGLLSPDYSYDWAGAYPVEDSREGWADAVGDLIRTAHNGDTRHVQRVFDVSRIRPKGAPLRSFGGTASGPAPFAEMLINIGKILADKVSLSSVLSPVSYVPGRLDGLDAMEMDHEIARCIVSGGVRRSARMSIMQWDDPLINEFIDVKRDGGHWTTNISVEVDDRFLQQLGKLDGSAWPALMRIATGMLRNGEPGLWNSALTAVGEVDGTYTTNPCGEATLTPWEPCNLGSINLGAFVSELGTVDRKGLHQAHRFMARYLIRATFAEVADEKSEVAIQRYRRVGVGHLGFADYLALQGILYSEAARTATVREDLAAMAEAVEKAAVQYSNELRIPTPVKTRVVAPTGTISKLAGASGEGIHAPFADYFIRRIRFSSLEPTEIEKIEEFKQAGYHVEPCAYAANTMVVSIPTKDPLVDRVQTPSVVQHAGMLTIEDMLSVQALYQEVWADQAVSYTVNVSPEAYEPLDLAEVLALWLPLLKGTTVFPEMSFVQPPYERIAREEYERLAGELGIETSDTSYDEACASGACPV</sequence>
<dbReference type="PANTHER" id="PTHR43371">
    <property type="entry name" value="VITAMIN B12-DEPENDENT RIBONUCLEOTIDE REDUCTASE"/>
    <property type="match status" value="1"/>
</dbReference>
<proteinExistence type="inferred from homology"/>
<evidence type="ECO:0000256" key="8">
    <source>
        <dbReference type="ARBA" id="ARBA00023157"/>
    </source>
</evidence>
<dbReference type="GO" id="GO:0031419">
    <property type="term" value="F:cobalamin binding"/>
    <property type="evidence" value="ECO:0007669"/>
    <property type="project" value="UniProtKB-KW"/>
</dbReference>
<dbReference type="EMBL" id="LFBV01000001">
    <property type="protein sequence ID" value="OKH95429.1"/>
    <property type="molecule type" value="Genomic_DNA"/>
</dbReference>
<dbReference type="InterPro" id="IPR000788">
    <property type="entry name" value="RNR_lg_C"/>
</dbReference>
<dbReference type="GO" id="GO:0000166">
    <property type="term" value="F:nucleotide binding"/>
    <property type="evidence" value="ECO:0007669"/>
    <property type="project" value="InterPro"/>
</dbReference>